<gene>
    <name evidence="2" type="ORF">DFP72DRAFT_856101</name>
</gene>
<proteinExistence type="predicted"/>
<name>A0A8H6HEU6_9AGAR</name>
<reference evidence="2 3" key="1">
    <citation type="submission" date="2020-07" db="EMBL/GenBank/DDBJ databases">
        <title>Comparative genomics of pyrophilous fungi reveals a link between fire events and developmental genes.</title>
        <authorList>
            <consortium name="DOE Joint Genome Institute"/>
            <person name="Steindorff A.S."/>
            <person name="Carver A."/>
            <person name="Calhoun S."/>
            <person name="Stillman K."/>
            <person name="Liu H."/>
            <person name="Lipzen A."/>
            <person name="Pangilinan J."/>
            <person name="Labutti K."/>
            <person name="Bruns T.D."/>
            <person name="Grigoriev I.V."/>
        </authorList>
    </citation>
    <scope>NUCLEOTIDE SEQUENCE [LARGE SCALE GENOMIC DNA]</scope>
    <source>
        <strain evidence="2 3">CBS 144469</strain>
    </source>
</reference>
<evidence type="ECO:0000256" key="1">
    <source>
        <dbReference type="SAM" id="MobiDB-lite"/>
    </source>
</evidence>
<evidence type="ECO:0000313" key="2">
    <source>
        <dbReference type="EMBL" id="KAF6745693.1"/>
    </source>
</evidence>
<protein>
    <submittedName>
        <fullName evidence="2">Uncharacterized protein</fullName>
    </submittedName>
</protein>
<evidence type="ECO:0000313" key="3">
    <source>
        <dbReference type="Proteomes" id="UP000521943"/>
    </source>
</evidence>
<feature type="region of interest" description="Disordered" evidence="1">
    <location>
        <begin position="175"/>
        <end position="234"/>
    </location>
</feature>
<feature type="compositionally biased region" description="Acidic residues" evidence="1">
    <location>
        <begin position="209"/>
        <end position="221"/>
    </location>
</feature>
<feature type="non-terminal residue" evidence="2">
    <location>
        <position position="1"/>
    </location>
</feature>
<organism evidence="2 3">
    <name type="scientific">Ephemerocybe angulata</name>
    <dbReference type="NCBI Taxonomy" id="980116"/>
    <lineage>
        <taxon>Eukaryota</taxon>
        <taxon>Fungi</taxon>
        <taxon>Dikarya</taxon>
        <taxon>Basidiomycota</taxon>
        <taxon>Agaricomycotina</taxon>
        <taxon>Agaricomycetes</taxon>
        <taxon>Agaricomycetidae</taxon>
        <taxon>Agaricales</taxon>
        <taxon>Agaricineae</taxon>
        <taxon>Psathyrellaceae</taxon>
        <taxon>Ephemerocybe</taxon>
    </lineage>
</organism>
<dbReference type="AlphaFoldDB" id="A0A8H6HEU6"/>
<dbReference type="EMBL" id="JACGCI010000101">
    <property type="protein sequence ID" value="KAF6745693.1"/>
    <property type="molecule type" value="Genomic_DNA"/>
</dbReference>
<feature type="compositionally biased region" description="Basic and acidic residues" evidence="1">
    <location>
        <begin position="188"/>
        <end position="201"/>
    </location>
</feature>
<sequence length="259" mass="28710">GPCCFCAWLDNVDYTEAKMGLVTHVLANSIGHPEYSGKYAAICARQKCGYYDKPLDTLDPFLFTTDDTEETIKHCGLRQVRILRDSESSTADITTLRGTNKLLQRQDPEYYSILEDNLQRLLVFGLPAKAFWDLFVQCTKCNFVSPRHHYPYFHKCALRVAAPLVTDPDYGPSVAQDLSPVSTPSPARSEKRSVVQSDDRAAGGNSSDLEVDTEGESDSEGNLDHSKGNSSLDTLVDDLLEDKFEAARSSDDPPLTLFS</sequence>
<accession>A0A8H6HEU6</accession>
<comment type="caution">
    <text evidence="2">The sequence shown here is derived from an EMBL/GenBank/DDBJ whole genome shotgun (WGS) entry which is preliminary data.</text>
</comment>
<dbReference type="Proteomes" id="UP000521943">
    <property type="component" value="Unassembled WGS sequence"/>
</dbReference>
<keyword evidence="3" id="KW-1185">Reference proteome</keyword>